<organism evidence="2">
    <name type="scientific">Vecturithrix granuli</name>
    <dbReference type="NCBI Taxonomy" id="1499967"/>
    <lineage>
        <taxon>Bacteria</taxon>
        <taxon>Candidatus Moduliflexota</taxon>
        <taxon>Candidatus Vecturitrichia</taxon>
        <taxon>Candidatus Vecturitrichales</taxon>
        <taxon>Candidatus Vecturitrichaceae</taxon>
        <taxon>Candidatus Vecturithrix</taxon>
    </lineage>
</organism>
<dbReference type="GO" id="GO:0004829">
    <property type="term" value="F:threonine-tRNA ligase activity"/>
    <property type="evidence" value="ECO:0007669"/>
    <property type="project" value="InterPro"/>
</dbReference>
<dbReference type="STRING" id="1499967.U27_02305"/>
<evidence type="ECO:0000313" key="2">
    <source>
        <dbReference type="EMBL" id="GAK55471.1"/>
    </source>
</evidence>
<dbReference type="Proteomes" id="UP000030661">
    <property type="component" value="Unassembled WGS sequence"/>
</dbReference>
<feature type="domain" description="Threonyl-tRNA synthetase editing" evidence="1">
    <location>
        <begin position="1"/>
        <end position="135"/>
    </location>
</feature>
<dbReference type="Pfam" id="PF08915">
    <property type="entry name" value="tRNA-Thr_ED"/>
    <property type="match status" value="1"/>
</dbReference>
<evidence type="ECO:0000313" key="3">
    <source>
        <dbReference type="Proteomes" id="UP000030661"/>
    </source>
</evidence>
<reference evidence="2" key="1">
    <citation type="journal article" date="2015" name="PeerJ">
        <title>First genomic representation of candidate bacterial phylum KSB3 points to enhanced environmental sensing as a trigger of wastewater bulking.</title>
        <authorList>
            <person name="Sekiguchi Y."/>
            <person name="Ohashi A."/>
            <person name="Parks D.H."/>
            <person name="Yamauchi T."/>
            <person name="Tyson G.W."/>
            <person name="Hugenholtz P."/>
        </authorList>
    </citation>
    <scope>NUCLEOTIDE SEQUENCE [LARGE SCALE GENOMIC DNA]</scope>
</reference>
<accession>A0A0S6WAB0</accession>
<gene>
    <name evidence="2" type="ORF">U27_02305</name>
</gene>
<dbReference type="AlphaFoldDB" id="A0A0S6WAB0"/>
<dbReference type="InterPro" id="IPR023509">
    <property type="entry name" value="DTD-like_sf"/>
</dbReference>
<name>A0A0S6WAB0_VECG1</name>
<dbReference type="eggNOG" id="COG0726">
    <property type="taxonomic scope" value="Bacteria"/>
</dbReference>
<dbReference type="GO" id="GO:0005524">
    <property type="term" value="F:ATP binding"/>
    <property type="evidence" value="ECO:0007669"/>
    <property type="project" value="InterPro"/>
</dbReference>
<dbReference type="GO" id="GO:0008270">
    <property type="term" value="F:zinc ion binding"/>
    <property type="evidence" value="ECO:0007669"/>
    <property type="project" value="InterPro"/>
</dbReference>
<protein>
    <submittedName>
        <fullName evidence="2">ThrS1 protein</fullName>
    </submittedName>
</protein>
<evidence type="ECO:0000259" key="1">
    <source>
        <dbReference type="Pfam" id="PF08915"/>
    </source>
</evidence>
<keyword evidence="3" id="KW-1185">Reference proteome</keyword>
<dbReference type="HOGENOM" id="CLU_140792_0_0_0"/>
<dbReference type="EMBL" id="DF820463">
    <property type="protein sequence ID" value="GAK55471.1"/>
    <property type="molecule type" value="Genomic_DNA"/>
</dbReference>
<dbReference type="InterPro" id="IPR015011">
    <property type="entry name" value="Threonyl-tRNA_syn_edit_dom_arc"/>
</dbReference>
<dbReference type="GO" id="GO:0005737">
    <property type="term" value="C:cytoplasm"/>
    <property type="evidence" value="ECO:0007669"/>
    <property type="project" value="InterPro"/>
</dbReference>
<dbReference type="Gene3D" id="3.50.80.10">
    <property type="entry name" value="D-tyrosyl-tRNA(Tyr) deacylase"/>
    <property type="match status" value="1"/>
</dbReference>
<sequence length="136" mass="15601">MKLLMIYAERFAYTTALKALESVPDIQKTHALERALVGFIHVESQDEERLSEVETKLIKNLKWAARKNETTRIVLHSFAHLSESKAAPEATRIVLANAERRLFNADYEVHQTPFGYFLDLDIQAPGTPIARIFKEF</sequence>
<proteinExistence type="predicted"/>